<dbReference type="GO" id="GO:0008237">
    <property type="term" value="F:metallopeptidase activity"/>
    <property type="evidence" value="ECO:0007669"/>
    <property type="project" value="UniProtKB-KW"/>
</dbReference>
<evidence type="ECO:0000256" key="7">
    <source>
        <dbReference type="ARBA" id="ARBA00022801"/>
    </source>
</evidence>
<reference evidence="14" key="1">
    <citation type="journal article" date="2021" name="PeerJ">
        <title>Extensive microbial diversity within the chicken gut microbiome revealed by metagenomics and culture.</title>
        <authorList>
            <person name="Gilroy R."/>
            <person name="Ravi A."/>
            <person name="Getino M."/>
            <person name="Pursley I."/>
            <person name="Horton D.L."/>
            <person name="Alikhan N.F."/>
            <person name="Baker D."/>
            <person name="Gharbi K."/>
            <person name="Hall N."/>
            <person name="Watson M."/>
            <person name="Adriaenssens E.M."/>
            <person name="Foster-Nyarko E."/>
            <person name="Jarju S."/>
            <person name="Secka A."/>
            <person name="Antonio M."/>
            <person name="Oren A."/>
            <person name="Chaudhuri R.R."/>
            <person name="La Ragione R."/>
            <person name="Hildebrand F."/>
            <person name="Pallen M.J."/>
        </authorList>
    </citation>
    <scope>NUCLEOTIDE SEQUENCE</scope>
    <source>
        <strain evidence="14">ChiHjej13B12-24818</strain>
    </source>
</reference>
<organism evidence="14 15">
    <name type="scientific">Candidatus Brachybacterium merdavium</name>
    <dbReference type="NCBI Taxonomy" id="2838513"/>
    <lineage>
        <taxon>Bacteria</taxon>
        <taxon>Bacillati</taxon>
        <taxon>Actinomycetota</taxon>
        <taxon>Actinomycetes</taxon>
        <taxon>Micrococcales</taxon>
        <taxon>Dermabacteraceae</taxon>
        <taxon>Brachybacterium</taxon>
    </lineage>
</organism>
<evidence type="ECO:0000256" key="2">
    <source>
        <dbReference type="ARBA" id="ARBA00004141"/>
    </source>
</evidence>
<gene>
    <name evidence="14" type="ORF">H9786_05420</name>
</gene>
<comment type="subcellular location">
    <subcellularLocation>
        <location evidence="2">Membrane</location>
        <topology evidence="2">Multi-pass membrane protein</topology>
    </subcellularLocation>
</comment>
<proteinExistence type="inferred from homology"/>
<evidence type="ECO:0000256" key="9">
    <source>
        <dbReference type="ARBA" id="ARBA00022989"/>
    </source>
</evidence>
<keyword evidence="7" id="KW-0378">Hydrolase</keyword>
<evidence type="ECO:0000256" key="10">
    <source>
        <dbReference type="ARBA" id="ARBA00023049"/>
    </source>
</evidence>
<accession>A0A9D2LCS0</accession>
<dbReference type="Proteomes" id="UP000823823">
    <property type="component" value="Unassembled WGS sequence"/>
</dbReference>
<dbReference type="GO" id="GO:0016020">
    <property type="term" value="C:membrane"/>
    <property type="evidence" value="ECO:0007669"/>
    <property type="project" value="UniProtKB-SubCell"/>
</dbReference>
<evidence type="ECO:0000256" key="8">
    <source>
        <dbReference type="ARBA" id="ARBA00022833"/>
    </source>
</evidence>
<dbReference type="EMBL" id="DWZH01000038">
    <property type="protein sequence ID" value="HJB09955.1"/>
    <property type="molecule type" value="Genomic_DNA"/>
</dbReference>
<dbReference type="GO" id="GO:0006508">
    <property type="term" value="P:proteolysis"/>
    <property type="evidence" value="ECO:0007669"/>
    <property type="project" value="UniProtKB-KW"/>
</dbReference>
<dbReference type="PANTHER" id="PTHR39188:SF3">
    <property type="entry name" value="STAGE IV SPORULATION PROTEIN FB"/>
    <property type="match status" value="1"/>
</dbReference>
<keyword evidence="11 12" id="KW-0472">Membrane</keyword>
<feature type="domain" description="Peptidase M50" evidence="13">
    <location>
        <begin position="53"/>
        <end position="125"/>
    </location>
</feature>
<evidence type="ECO:0000313" key="14">
    <source>
        <dbReference type="EMBL" id="HJB09955.1"/>
    </source>
</evidence>
<keyword evidence="10" id="KW-0482">Metalloprotease</keyword>
<evidence type="ECO:0000256" key="3">
    <source>
        <dbReference type="ARBA" id="ARBA00007931"/>
    </source>
</evidence>
<evidence type="ECO:0000259" key="13">
    <source>
        <dbReference type="Pfam" id="PF02163"/>
    </source>
</evidence>
<feature type="transmembrane region" description="Helical" evidence="12">
    <location>
        <begin position="185"/>
        <end position="204"/>
    </location>
</feature>
<feature type="transmembrane region" description="Helical" evidence="12">
    <location>
        <begin position="46"/>
        <end position="63"/>
    </location>
</feature>
<dbReference type="AlphaFoldDB" id="A0A9D2LCS0"/>
<dbReference type="Pfam" id="PF02163">
    <property type="entry name" value="Peptidase_M50"/>
    <property type="match status" value="2"/>
</dbReference>
<feature type="transmembrane region" description="Helical" evidence="12">
    <location>
        <begin position="210"/>
        <end position="227"/>
    </location>
</feature>
<keyword evidence="6" id="KW-0479">Metal-binding</keyword>
<keyword evidence="8" id="KW-0862">Zinc</keyword>
<evidence type="ECO:0000256" key="6">
    <source>
        <dbReference type="ARBA" id="ARBA00022723"/>
    </source>
</evidence>
<keyword evidence="4" id="KW-0645">Protease</keyword>
<keyword evidence="5 12" id="KW-0812">Transmembrane</keyword>
<reference evidence="14" key="2">
    <citation type="submission" date="2021-04" db="EMBL/GenBank/DDBJ databases">
        <authorList>
            <person name="Gilroy R."/>
        </authorList>
    </citation>
    <scope>NUCLEOTIDE SEQUENCE</scope>
    <source>
        <strain evidence="14">ChiHjej13B12-24818</strain>
    </source>
</reference>
<dbReference type="CDD" id="cd18785">
    <property type="entry name" value="SF2_C"/>
    <property type="match status" value="1"/>
</dbReference>
<comment type="similarity">
    <text evidence="3">Belongs to the peptidase M50B family.</text>
</comment>
<evidence type="ECO:0000313" key="15">
    <source>
        <dbReference type="Proteomes" id="UP000823823"/>
    </source>
</evidence>
<comment type="caution">
    <text evidence="14">The sequence shown here is derived from an EMBL/GenBank/DDBJ whole genome shotgun (WGS) entry which is preliminary data.</text>
</comment>
<protein>
    <submittedName>
        <fullName evidence="14">M50 family metallopeptidase</fullName>
    </submittedName>
</protein>
<keyword evidence="9 12" id="KW-1133">Transmembrane helix</keyword>
<evidence type="ECO:0000256" key="12">
    <source>
        <dbReference type="SAM" id="Phobius"/>
    </source>
</evidence>
<evidence type="ECO:0000256" key="4">
    <source>
        <dbReference type="ARBA" id="ARBA00022670"/>
    </source>
</evidence>
<feature type="domain" description="Peptidase M50" evidence="13">
    <location>
        <begin position="136"/>
        <end position="191"/>
    </location>
</feature>
<dbReference type="PANTHER" id="PTHR39188">
    <property type="entry name" value="MEMBRANE-ASSOCIATED ZINC METALLOPROTEASE M50B"/>
    <property type="match status" value="1"/>
</dbReference>
<feature type="transmembrane region" description="Helical" evidence="12">
    <location>
        <begin position="136"/>
        <end position="154"/>
    </location>
</feature>
<evidence type="ECO:0000256" key="5">
    <source>
        <dbReference type="ARBA" id="ARBA00022692"/>
    </source>
</evidence>
<evidence type="ECO:0000256" key="11">
    <source>
        <dbReference type="ARBA" id="ARBA00023136"/>
    </source>
</evidence>
<sequence>MKTPTLRIGALPPLKISPGTLVTLAILAVILYPALAAPAHRDPSTAVALALAIAVFLIVSVLVHEISHALSAKAFGGHVDHIALTLWGGHTQYRPQRSSALASVTISLAGPASNLLLAAVATGMGALSDLASEPGLFWWFSARLNLVLAVFNLLPGLPMDGGRALESILGALTGDRRLGTRITAWIGRAIAVAVVAWPLVLMARSSELDTLLLLTLLWALMIAGMLWQGASRALEAADLQHRIDGLDAAALAQPVRLVAPTHPLGELGDGPELDRVLILEPPARAASHPADLVGRAHRIHPEAARAVPADRRGTTPASAVAGPIGEVGTLPAALRGDDLITAMLSRPRPAYLVRGQDGQVLGVIMSADVNALLRGR</sequence>
<dbReference type="InterPro" id="IPR008915">
    <property type="entry name" value="Peptidase_M50"/>
</dbReference>
<evidence type="ECO:0000256" key="1">
    <source>
        <dbReference type="ARBA" id="ARBA00001947"/>
    </source>
</evidence>
<name>A0A9D2LCS0_9MICO</name>
<comment type="cofactor">
    <cofactor evidence="1">
        <name>Zn(2+)</name>
        <dbReference type="ChEBI" id="CHEBI:29105"/>
    </cofactor>
</comment>
<dbReference type="GO" id="GO:0046872">
    <property type="term" value="F:metal ion binding"/>
    <property type="evidence" value="ECO:0007669"/>
    <property type="project" value="UniProtKB-KW"/>
</dbReference>
<feature type="transmembrane region" description="Helical" evidence="12">
    <location>
        <begin position="100"/>
        <end position="124"/>
    </location>
</feature>